<dbReference type="EMBL" id="LSMT01000239">
    <property type="protein sequence ID" value="PFX22464.1"/>
    <property type="molecule type" value="Genomic_DNA"/>
</dbReference>
<evidence type="ECO:0000256" key="1">
    <source>
        <dbReference type="SAM" id="MobiDB-lite"/>
    </source>
</evidence>
<evidence type="ECO:0000313" key="2">
    <source>
        <dbReference type="EMBL" id="PFX22464.1"/>
    </source>
</evidence>
<proteinExistence type="predicted"/>
<feature type="region of interest" description="Disordered" evidence="1">
    <location>
        <begin position="20"/>
        <end position="41"/>
    </location>
</feature>
<gene>
    <name evidence="2" type="ORF">AWC38_SpisGene13006</name>
</gene>
<dbReference type="InterPro" id="IPR025631">
    <property type="entry name" value="Porin_10"/>
</dbReference>
<sequence>MSFRSGNKKYDARAHIAIQDSELGENGGITPESMTKFEEDDEDFRYRGRLDTKLNRESKSLLEGSRVV</sequence>
<dbReference type="Pfam" id="PF14121">
    <property type="entry name" value="Porin_10"/>
    <property type="match status" value="1"/>
</dbReference>
<comment type="caution">
    <text evidence="2">The sequence shown here is derived from an EMBL/GenBank/DDBJ whole genome shotgun (WGS) entry which is preliminary data.</text>
</comment>
<dbReference type="AlphaFoldDB" id="A0A2B4RVJ5"/>
<protein>
    <submittedName>
        <fullName evidence="2">Uncharacterized protein</fullName>
    </submittedName>
</protein>
<name>A0A2B4RVJ5_STYPI</name>
<accession>A0A2B4RVJ5</accession>
<organism evidence="2">
    <name type="scientific">Stylophora pistillata</name>
    <name type="common">Smooth cauliflower coral</name>
    <dbReference type="NCBI Taxonomy" id="50429"/>
    <lineage>
        <taxon>Eukaryota</taxon>
        <taxon>Metazoa</taxon>
        <taxon>Cnidaria</taxon>
        <taxon>Anthozoa</taxon>
        <taxon>Hexacorallia</taxon>
        <taxon>Scleractinia</taxon>
        <taxon>Astrocoeniina</taxon>
        <taxon>Pocilloporidae</taxon>
        <taxon>Stylophora</taxon>
    </lineage>
</organism>
<reference evidence="2" key="1">
    <citation type="journal article" date="2017" name="J. ISSAAS">
        <title>Comparative analysis of the genomes of Stylophora pistillata and Acropora digitifera provides evidence for extensive differences between species of corals.</title>
        <authorList>
            <person name="Voolstra C.R."/>
            <person name="Li Y."/>
            <person name="Liew Y.J."/>
            <person name="Baumgarten S."/>
            <person name="Zoccola D."/>
            <person name="Flot J.-F."/>
            <person name="Tambutte S."/>
            <person name="Allemand D."/>
            <person name="Aranda M."/>
        </authorList>
    </citation>
    <scope>NUCLEOTIDE SEQUENCE</scope>
    <source>
        <strain evidence="2">CSM Monaco</strain>
        <tissue evidence="2">Whole animal</tissue>
    </source>
</reference>